<keyword evidence="2" id="KW-1185">Reference proteome</keyword>
<accession>A0ABR3V283</accession>
<reference evidence="1 2" key="1">
    <citation type="journal article" date="2024" name="Commun. Biol.">
        <title>Comparative genomic analysis of thermophilic fungi reveals convergent evolutionary adaptations and gene losses.</title>
        <authorList>
            <person name="Steindorff A.S."/>
            <person name="Aguilar-Pontes M.V."/>
            <person name="Robinson A.J."/>
            <person name="Andreopoulos B."/>
            <person name="LaButti K."/>
            <person name="Kuo A."/>
            <person name="Mondo S."/>
            <person name="Riley R."/>
            <person name="Otillar R."/>
            <person name="Haridas S."/>
            <person name="Lipzen A."/>
            <person name="Grimwood J."/>
            <person name="Schmutz J."/>
            <person name="Clum A."/>
            <person name="Reid I.D."/>
            <person name="Moisan M.C."/>
            <person name="Butler G."/>
            <person name="Nguyen T.T.M."/>
            <person name="Dewar K."/>
            <person name="Conant G."/>
            <person name="Drula E."/>
            <person name="Henrissat B."/>
            <person name="Hansel C."/>
            <person name="Singer S."/>
            <person name="Hutchinson M.I."/>
            <person name="de Vries R.P."/>
            <person name="Natvig D.O."/>
            <person name="Powell A.J."/>
            <person name="Tsang A."/>
            <person name="Grigoriev I.V."/>
        </authorList>
    </citation>
    <scope>NUCLEOTIDE SEQUENCE [LARGE SCALE GENOMIC DNA]</scope>
    <source>
        <strain evidence="1 2">CBS 620.91</strain>
    </source>
</reference>
<comment type="caution">
    <text evidence="1">The sequence shown here is derived from an EMBL/GenBank/DDBJ whole genome shotgun (WGS) entry which is preliminary data.</text>
</comment>
<dbReference type="Proteomes" id="UP001583172">
    <property type="component" value="Unassembled WGS sequence"/>
</dbReference>
<name>A0ABR3V283_HUMIN</name>
<gene>
    <name evidence="1" type="ORF">VTJ49DRAFT_6823</name>
</gene>
<protein>
    <submittedName>
        <fullName evidence="1">Uncharacterized protein</fullName>
    </submittedName>
</protein>
<sequence length="99" mass="10118">MATAATTTTTATTIMSAKGVATAAGAIGGIAPPAIENSGDSARPFKINEFTFATRDEAVQRACAIQNNACADAVNRGQVQGKTVPDCNAQETQCRTDLV</sequence>
<organism evidence="1 2">
    <name type="scientific">Humicola insolens</name>
    <name type="common">Soft-rot fungus</name>
    <dbReference type="NCBI Taxonomy" id="85995"/>
    <lineage>
        <taxon>Eukaryota</taxon>
        <taxon>Fungi</taxon>
        <taxon>Dikarya</taxon>
        <taxon>Ascomycota</taxon>
        <taxon>Pezizomycotina</taxon>
        <taxon>Sordariomycetes</taxon>
        <taxon>Sordariomycetidae</taxon>
        <taxon>Sordariales</taxon>
        <taxon>Chaetomiaceae</taxon>
        <taxon>Mycothermus</taxon>
    </lineage>
</organism>
<evidence type="ECO:0000313" key="1">
    <source>
        <dbReference type="EMBL" id="KAL1835383.1"/>
    </source>
</evidence>
<proteinExistence type="predicted"/>
<evidence type="ECO:0000313" key="2">
    <source>
        <dbReference type="Proteomes" id="UP001583172"/>
    </source>
</evidence>
<dbReference type="EMBL" id="JAZGSY010000695">
    <property type="protein sequence ID" value="KAL1835383.1"/>
    <property type="molecule type" value="Genomic_DNA"/>
</dbReference>